<accession>A0AAD1XPH4</accession>
<dbReference type="Gene3D" id="3.40.50.300">
    <property type="entry name" value="P-loop containing nucleotide triphosphate hydrolases"/>
    <property type="match status" value="1"/>
</dbReference>
<gene>
    <name evidence="5" type="ORF">ECRASSUSDP1_LOCUS17888</name>
</gene>
<dbReference type="GO" id="GO:0005525">
    <property type="term" value="F:GTP binding"/>
    <property type="evidence" value="ECO:0007669"/>
    <property type="project" value="UniProtKB-KW"/>
</dbReference>
<evidence type="ECO:0000256" key="1">
    <source>
        <dbReference type="ARBA" id="ARBA00006270"/>
    </source>
</evidence>
<keyword evidence="3" id="KW-0342">GTP-binding</keyword>
<dbReference type="AlphaFoldDB" id="A0AAD1XPH4"/>
<evidence type="ECO:0000256" key="4">
    <source>
        <dbReference type="ARBA" id="ARBA00023288"/>
    </source>
</evidence>
<keyword evidence="6" id="KW-1185">Reference proteome</keyword>
<dbReference type="SUPFAM" id="SSF52540">
    <property type="entry name" value="P-loop containing nucleoside triphosphate hydrolases"/>
    <property type="match status" value="1"/>
</dbReference>
<evidence type="ECO:0000313" key="5">
    <source>
        <dbReference type="EMBL" id="CAI2376518.1"/>
    </source>
</evidence>
<sequence length="198" mass="23229">MLRYSEDSFDCHQFSTIGVDFKIKTIKVNNKVVKMQIWDTAGQERFRTITNSYYKGAHAILCVYDCTDRKSFENIQHWMQEIDKYAKDNVVKVIIANKIDREDRVVSSDEGKKLVSNLNHLYKSKISSDAYKVHYFEASAKTGEKVENLFAFCAEKILYAQKIAVEEKDENAKILEHPELALPRKRKSRWCRWLLDSF</sequence>
<organism evidence="5 6">
    <name type="scientific">Euplotes crassus</name>
    <dbReference type="NCBI Taxonomy" id="5936"/>
    <lineage>
        <taxon>Eukaryota</taxon>
        <taxon>Sar</taxon>
        <taxon>Alveolata</taxon>
        <taxon>Ciliophora</taxon>
        <taxon>Intramacronucleata</taxon>
        <taxon>Spirotrichea</taxon>
        <taxon>Hypotrichia</taxon>
        <taxon>Euplotida</taxon>
        <taxon>Euplotidae</taxon>
        <taxon>Moneuplotes</taxon>
    </lineage>
</organism>
<dbReference type="PANTHER" id="PTHR47980">
    <property type="entry name" value="LD44762P"/>
    <property type="match status" value="1"/>
</dbReference>
<dbReference type="FunFam" id="3.40.50.300:FF:001447">
    <property type="entry name" value="Ras-related protein Rab-1B"/>
    <property type="match status" value="1"/>
</dbReference>
<keyword evidence="4" id="KW-0449">Lipoprotein</keyword>
<dbReference type="EMBL" id="CAMPGE010018079">
    <property type="protein sequence ID" value="CAI2376518.1"/>
    <property type="molecule type" value="Genomic_DNA"/>
</dbReference>
<dbReference type="CDD" id="cd00154">
    <property type="entry name" value="Rab"/>
    <property type="match status" value="1"/>
</dbReference>
<dbReference type="InterPro" id="IPR050305">
    <property type="entry name" value="Small_GTPase_Rab"/>
</dbReference>
<dbReference type="SMART" id="SM00174">
    <property type="entry name" value="RHO"/>
    <property type="match status" value="1"/>
</dbReference>
<dbReference type="SMART" id="SM00175">
    <property type="entry name" value="RAB"/>
    <property type="match status" value="1"/>
</dbReference>
<dbReference type="GO" id="GO:0003924">
    <property type="term" value="F:GTPase activity"/>
    <property type="evidence" value="ECO:0007669"/>
    <property type="project" value="InterPro"/>
</dbReference>
<dbReference type="InterPro" id="IPR005225">
    <property type="entry name" value="Small_GTP-bd"/>
</dbReference>
<dbReference type="PRINTS" id="PR00449">
    <property type="entry name" value="RASTRNSFRMNG"/>
</dbReference>
<dbReference type="Pfam" id="PF00071">
    <property type="entry name" value="Ras"/>
    <property type="match status" value="1"/>
</dbReference>
<name>A0AAD1XPH4_EUPCR</name>
<comment type="similarity">
    <text evidence="1">Belongs to the small GTPase superfamily. Rab family.</text>
</comment>
<dbReference type="NCBIfam" id="TIGR00231">
    <property type="entry name" value="small_GTP"/>
    <property type="match status" value="1"/>
</dbReference>
<evidence type="ECO:0000256" key="2">
    <source>
        <dbReference type="ARBA" id="ARBA00022741"/>
    </source>
</evidence>
<proteinExistence type="inferred from homology"/>
<dbReference type="PROSITE" id="PS51421">
    <property type="entry name" value="RAS"/>
    <property type="match status" value="1"/>
</dbReference>
<dbReference type="SMART" id="SM00173">
    <property type="entry name" value="RAS"/>
    <property type="match status" value="1"/>
</dbReference>
<evidence type="ECO:0000313" key="6">
    <source>
        <dbReference type="Proteomes" id="UP001295684"/>
    </source>
</evidence>
<dbReference type="PROSITE" id="PS51419">
    <property type="entry name" value="RAB"/>
    <property type="match status" value="1"/>
</dbReference>
<dbReference type="Proteomes" id="UP001295684">
    <property type="component" value="Unassembled WGS sequence"/>
</dbReference>
<evidence type="ECO:0000256" key="3">
    <source>
        <dbReference type="ARBA" id="ARBA00023134"/>
    </source>
</evidence>
<reference evidence="5" key="1">
    <citation type="submission" date="2023-07" db="EMBL/GenBank/DDBJ databases">
        <authorList>
            <consortium name="AG Swart"/>
            <person name="Singh M."/>
            <person name="Singh A."/>
            <person name="Seah K."/>
            <person name="Emmerich C."/>
        </authorList>
    </citation>
    <scope>NUCLEOTIDE SEQUENCE</scope>
    <source>
        <strain evidence="5">DP1</strain>
    </source>
</reference>
<dbReference type="InterPro" id="IPR027417">
    <property type="entry name" value="P-loop_NTPase"/>
</dbReference>
<comment type="caution">
    <text evidence="5">The sequence shown here is derived from an EMBL/GenBank/DDBJ whole genome shotgun (WGS) entry which is preliminary data.</text>
</comment>
<protein>
    <submittedName>
        <fullName evidence="5">Uncharacterized protein</fullName>
    </submittedName>
</protein>
<dbReference type="InterPro" id="IPR001806">
    <property type="entry name" value="Small_GTPase"/>
</dbReference>
<keyword evidence="2" id="KW-0547">Nucleotide-binding</keyword>